<dbReference type="WBParaSite" id="Hba_12386">
    <property type="protein sequence ID" value="Hba_12386"/>
    <property type="gene ID" value="Hba_12386"/>
</dbReference>
<proteinExistence type="predicted"/>
<evidence type="ECO:0000313" key="2">
    <source>
        <dbReference type="Proteomes" id="UP000095283"/>
    </source>
</evidence>
<keyword evidence="2" id="KW-1185">Reference proteome</keyword>
<evidence type="ECO:0000313" key="3">
    <source>
        <dbReference type="WBParaSite" id="Hba_12386"/>
    </source>
</evidence>
<reference evidence="3" key="1">
    <citation type="submission" date="2016-11" db="UniProtKB">
        <authorList>
            <consortium name="WormBaseParasite"/>
        </authorList>
    </citation>
    <scope>IDENTIFICATION</scope>
</reference>
<organism evidence="2 3">
    <name type="scientific">Heterorhabditis bacteriophora</name>
    <name type="common">Entomopathogenic nematode worm</name>
    <dbReference type="NCBI Taxonomy" id="37862"/>
    <lineage>
        <taxon>Eukaryota</taxon>
        <taxon>Metazoa</taxon>
        <taxon>Ecdysozoa</taxon>
        <taxon>Nematoda</taxon>
        <taxon>Chromadorea</taxon>
        <taxon>Rhabditida</taxon>
        <taxon>Rhabditina</taxon>
        <taxon>Rhabditomorpha</taxon>
        <taxon>Strongyloidea</taxon>
        <taxon>Heterorhabditidae</taxon>
        <taxon>Heterorhabditis</taxon>
    </lineage>
</organism>
<protein>
    <submittedName>
        <fullName evidence="3">Transposase</fullName>
    </submittedName>
</protein>
<dbReference type="Proteomes" id="UP000095283">
    <property type="component" value="Unplaced"/>
</dbReference>
<dbReference type="AlphaFoldDB" id="A0A1I7X4K2"/>
<name>A0A1I7X4K2_HETBA</name>
<dbReference type="InterPro" id="IPR036388">
    <property type="entry name" value="WH-like_DNA-bd_sf"/>
</dbReference>
<accession>A0A1I7X4K2</accession>
<sequence>MFQISCNSLNYQIIFKAPLITVIHLHKQGENIAASAKKLCAARMTVHQTVKQYQRLGTVDDHPRSGRSRSQNGTFQPEWAPTHGAKTIAELCRQQFLDV</sequence>
<evidence type="ECO:0000256" key="1">
    <source>
        <dbReference type="SAM" id="MobiDB-lite"/>
    </source>
</evidence>
<feature type="region of interest" description="Disordered" evidence="1">
    <location>
        <begin position="55"/>
        <end position="80"/>
    </location>
</feature>
<dbReference type="Gene3D" id="1.10.10.10">
    <property type="entry name" value="Winged helix-like DNA-binding domain superfamily/Winged helix DNA-binding domain"/>
    <property type="match status" value="1"/>
</dbReference>